<dbReference type="NCBIfam" id="TIGR03544">
    <property type="entry name" value="DivI1A_domain"/>
    <property type="match status" value="1"/>
</dbReference>
<dbReference type="EMBL" id="CP034593">
    <property type="protein sequence ID" value="AZQ76148.1"/>
    <property type="molecule type" value="Genomic_DNA"/>
</dbReference>
<sequence>MRTAGSGTGCPERPGIVATFAKTGVWRRGYDIDAVDAFFDKAKKLYQEEELSVELEVEKIRTVAFKLVRNGYDTSEVDHALDRLEQACWQRQRAQVVSGVGSQEWLTRAYESASSLYPRLNRPRGERFRAPNKGQGYKRPEVDDLLDRLALYFDGKGDMSAGEVTNSSFTMTRKSNGYDVAVVDVYLDRASSVLQAVE</sequence>
<evidence type="ECO:0000313" key="2">
    <source>
        <dbReference type="Proteomes" id="UP000280344"/>
    </source>
</evidence>
<evidence type="ECO:0000313" key="1">
    <source>
        <dbReference type="EMBL" id="AZQ76148.1"/>
    </source>
</evidence>
<accession>A0A3Q9G2M2</accession>
<dbReference type="OrthoDB" id="3480096at2"/>
<dbReference type="Proteomes" id="UP000280344">
    <property type="component" value="Chromosome"/>
</dbReference>
<dbReference type="NCBIfam" id="TIGR03543">
    <property type="entry name" value="divI1A_rptt_fam"/>
    <property type="match status" value="1"/>
</dbReference>
<protein>
    <submittedName>
        <fullName evidence="1">DivIVA domain-containing protein</fullName>
    </submittedName>
</protein>
<dbReference type="AlphaFoldDB" id="A0A3Q9G2M2"/>
<keyword evidence="2" id="KW-1185">Reference proteome</keyword>
<gene>
    <name evidence="1" type="ORF">EJ997_01195</name>
</gene>
<dbReference type="KEGG" id="flh:EJ997_01195"/>
<dbReference type="InterPro" id="IPR019932">
    <property type="entry name" value="CHP03543"/>
</dbReference>
<reference evidence="1 2" key="1">
    <citation type="submission" date="2018-12" db="EMBL/GenBank/DDBJ databases">
        <title>Complete genome sequence of Flaviflexus sp. H23T48.</title>
        <authorList>
            <person name="Bae J.-W."/>
            <person name="Lee J.-Y."/>
        </authorList>
    </citation>
    <scope>NUCLEOTIDE SEQUENCE [LARGE SCALE GENOMIC DNA]</scope>
    <source>
        <strain evidence="1 2">H23T48</strain>
    </source>
</reference>
<organism evidence="1 2">
    <name type="scientific">Flaviflexus ciconiae</name>
    <dbReference type="NCBI Taxonomy" id="2496867"/>
    <lineage>
        <taxon>Bacteria</taxon>
        <taxon>Bacillati</taxon>
        <taxon>Actinomycetota</taxon>
        <taxon>Actinomycetes</taxon>
        <taxon>Actinomycetales</taxon>
        <taxon>Actinomycetaceae</taxon>
        <taxon>Flaviflexus</taxon>
    </lineage>
</organism>
<dbReference type="InterPro" id="IPR019933">
    <property type="entry name" value="DivIVA_domain"/>
</dbReference>
<proteinExistence type="predicted"/>
<name>A0A3Q9G2M2_9ACTO</name>